<dbReference type="Proteomes" id="UP000694427">
    <property type="component" value="Unplaced"/>
</dbReference>
<dbReference type="PANTHER" id="PTHR24251">
    <property type="entry name" value="OVOCHYMASE-RELATED"/>
    <property type="match status" value="1"/>
</dbReference>
<dbReference type="Ensembl" id="ENSCCRT00010118052.1">
    <property type="protein sequence ID" value="ENSCCRP00010106205.1"/>
    <property type="gene ID" value="ENSCCRG00010046823.1"/>
</dbReference>
<dbReference type="FunFam" id="2.60.120.290:FF:000013">
    <property type="entry name" value="Membrane frizzled-related protein"/>
    <property type="match status" value="1"/>
</dbReference>
<dbReference type="PANTHER" id="PTHR24251:SF47">
    <property type="entry name" value="CUB DOMAIN-CONTAINING PROTEIN 2"/>
    <property type="match status" value="1"/>
</dbReference>
<evidence type="ECO:0000313" key="5">
    <source>
        <dbReference type="Ensembl" id="ENSCCRP00010106205.1"/>
    </source>
</evidence>
<dbReference type="InterPro" id="IPR035914">
    <property type="entry name" value="Sperma_CUB_dom_sf"/>
</dbReference>
<name>A0A8C1PDQ3_CYPCA</name>
<feature type="domain" description="CUB" evidence="4">
    <location>
        <begin position="28"/>
        <end position="144"/>
    </location>
</feature>
<keyword evidence="2" id="KW-1015">Disulfide bond</keyword>
<dbReference type="AlphaFoldDB" id="A0A8C1PDQ3"/>
<dbReference type="PROSITE" id="PS01180">
    <property type="entry name" value="CUB"/>
    <property type="match status" value="1"/>
</dbReference>
<reference evidence="5" key="1">
    <citation type="submission" date="2025-08" db="UniProtKB">
        <authorList>
            <consortium name="Ensembl"/>
        </authorList>
    </citation>
    <scope>IDENTIFICATION</scope>
</reference>
<dbReference type="SMART" id="SM00042">
    <property type="entry name" value="CUB"/>
    <property type="match status" value="1"/>
</dbReference>
<evidence type="ECO:0000256" key="2">
    <source>
        <dbReference type="ARBA" id="ARBA00023157"/>
    </source>
</evidence>
<comment type="caution">
    <text evidence="3">Lacks conserved residue(s) required for the propagation of feature annotation.</text>
</comment>
<sequence>MRDLPTPSPHQTICLWSSNLTLILVGECQQILKNISGNFTSPHYPNIYPNNINCHWTITLAAGYRIKLFFPFLELEDRNSLTDMCDYDFVSVYDGDSETDTLLGQWCGSEQPPSLTSKGNKLLVVLSTDRNYAFKGFMASYIGGECSLIIV</sequence>
<evidence type="ECO:0000313" key="6">
    <source>
        <dbReference type="Proteomes" id="UP000694427"/>
    </source>
</evidence>
<evidence type="ECO:0000256" key="3">
    <source>
        <dbReference type="PROSITE-ProRule" id="PRU00059"/>
    </source>
</evidence>
<dbReference type="Pfam" id="PF00431">
    <property type="entry name" value="CUB"/>
    <property type="match status" value="1"/>
</dbReference>
<evidence type="ECO:0000259" key="4">
    <source>
        <dbReference type="PROSITE" id="PS01180"/>
    </source>
</evidence>
<evidence type="ECO:0000256" key="1">
    <source>
        <dbReference type="ARBA" id="ARBA00022737"/>
    </source>
</evidence>
<accession>A0A8C1PDQ3</accession>
<dbReference type="CDD" id="cd00041">
    <property type="entry name" value="CUB"/>
    <property type="match status" value="1"/>
</dbReference>
<dbReference type="SUPFAM" id="SSF49854">
    <property type="entry name" value="Spermadhesin, CUB domain"/>
    <property type="match status" value="1"/>
</dbReference>
<reference evidence="5" key="2">
    <citation type="submission" date="2025-09" db="UniProtKB">
        <authorList>
            <consortium name="Ensembl"/>
        </authorList>
    </citation>
    <scope>IDENTIFICATION</scope>
</reference>
<keyword evidence="6" id="KW-1185">Reference proteome</keyword>
<protein>
    <recommendedName>
        <fullName evidence="4">CUB domain-containing protein</fullName>
    </recommendedName>
</protein>
<dbReference type="InterPro" id="IPR000859">
    <property type="entry name" value="CUB_dom"/>
</dbReference>
<organism evidence="5 6">
    <name type="scientific">Cyprinus carpio</name>
    <name type="common">Common carp</name>
    <dbReference type="NCBI Taxonomy" id="7962"/>
    <lineage>
        <taxon>Eukaryota</taxon>
        <taxon>Metazoa</taxon>
        <taxon>Chordata</taxon>
        <taxon>Craniata</taxon>
        <taxon>Vertebrata</taxon>
        <taxon>Euteleostomi</taxon>
        <taxon>Actinopterygii</taxon>
        <taxon>Neopterygii</taxon>
        <taxon>Teleostei</taxon>
        <taxon>Ostariophysi</taxon>
        <taxon>Cypriniformes</taxon>
        <taxon>Cyprinidae</taxon>
        <taxon>Cyprininae</taxon>
        <taxon>Cyprinus</taxon>
    </lineage>
</organism>
<keyword evidence="1" id="KW-0677">Repeat</keyword>
<proteinExistence type="predicted"/>
<dbReference type="Gene3D" id="2.60.120.290">
    <property type="entry name" value="Spermadhesin, CUB domain"/>
    <property type="match status" value="1"/>
</dbReference>